<name>I1CIM6_RHIO9</name>
<dbReference type="VEuPathDB" id="FungiDB:RO3G_13017"/>
<dbReference type="EMBL" id="CH476742">
    <property type="protein sequence ID" value="EIE88306.1"/>
    <property type="molecule type" value="Genomic_DNA"/>
</dbReference>
<keyword evidence="2" id="KW-1185">Reference proteome</keyword>
<evidence type="ECO:0000313" key="2">
    <source>
        <dbReference type="Proteomes" id="UP000009138"/>
    </source>
</evidence>
<proteinExistence type="predicted"/>
<dbReference type="AlphaFoldDB" id="I1CIM6"/>
<dbReference type="RefSeq" id="XP_067523702.1">
    <property type="nucleotide sequence ID" value="XM_067667601.1"/>
</dbReference>
<reference evidence="1 2" key="1">
    <citation type="journal article" date="2009" name="PLoS Genet.">
        <title>Genomic analysis of the basal lineage fungus Rhizopus oryzae reveals a whole-genome duplication.</title>
        <authorList>
            <person name="Ma L.-J."/>
            <person name="Ibrahim A.S."/>
            <person name="Skory C."/>
            <person name="Grabherr M.G."/>
            <person name="Burger G."/>
            <person name="Butler M."/>
            <person name="Elias M."/>
            <person name="Idnurm A."/>
            <person name="Lang B.F."/>
            <person name="Sone T."/>
            <person name="Abe A."/>
            <person name="Calvo S.E."/>
            <person name="Corrochano L.M."/>
            <person name="Engels R."/>
            <person name="Fu J."/>
            <person name="Hansberg W."/>
            <person name="Kim J.-M."/>
            <person name="Kodira C.D."/>
            <person name="Koehrsen M.J."/>
            <person name="Liu B."/>
            <person name="Miranda-Saavedra D."/>
            <person name="O'Leary S."/>
            <person name="Ortiz-Castellanos L."/>
            <person name="Poulter R."/>
            <person name="Rodriguez-Romero J."/>
            <person name="Ruiz-Herrera J."/>
            <person name="Shen Y.-Q."/>
            <person name="Zeng Q."/>
            <person name="Galagan J."/>
            <person name="Birren B.W."/>
            <person name="Cuomo C.A."/>
            <person name="Wickes B.L."/>
        </authorList>
    </citation>
    <scope>NUCLEOTIDE SEQUENCE [LARGE SCALE GENOMIC DNA]</scope>
    <source>
        <strain evidence="2">RA 99-880 / ATCC MYA-4621 / FGSC 9543 / NRRL 43880</strain>
    </source>
</reference>
<dbReference type="Proteomes" id="UP000009138">
    <property type="component" value="Unassembled WGS sequence"/>
</dbReference>
<dbReference type="GeneID" id="93619982"/>
<protein>
    <submittedName>
        <fullName evidence="1">Uncharacterized protein</fullName>
    </submittedName>
</protein>
<gene>
    <name evidence="1" type="ORF">RO3G_13017</name>
</gene>
<accession>I1CIM6</accession>
<dbReference type="InParanoid" id="I1CIM6"/>
<evidence type="ECO:0000313" key="1">
    <source>
        <dbReference type="EMBL" id="EIE88306.1"/>
    </source>
</evidence>
<sequence length="86" mass="9552">MIDTKILPETRPMVALLKSGEVLKTLLSRSPITFLLKWLPLSFVVVSPLSPLSNVTMSVRDPNLPSLVLVALVTLLSSGPRRWMLR</sequence>
<organism evidence="1 2">
    <name type="scientific">Rhizopus delemar (strain RA 99-880 / ATCC MYA-4621 / FGSC 9543 / NRRL 43880)</name>
    <name type="common">Mucormycosis agent</name>
    <name type="synonym">Rhizopus arrhizus var. delemar</name>
    <dbReference type="NCBI Taxonomy" id="246409"/>
    <lineage>
        <taxon>Eukaryota</taxon>
        <taxon>Fungi</taxon>
        <taxon>Fungi incertae sedis</taxon>
        <taxon>Mucoromycota</taxon>
        <taxon>Mucoromycotina</taxon>
        <taxon>Mucoromycetes</taxon>
        <taxon>Mucorales</taxon>
        <taxon>Mucorineae</taxon>
        <taxon>Rhizopodaceae</taxon>
        <taxon>Rhizopus</taxon>
    </lineage>
</organism>